<evidence type="ECO:0000259" key="6">
    <source>
        <dbReference type="Pfam" id="PF01957"/>
    </source>
</evidence>
<organism evidence="7 8">
    <name type="scientific">Litorilinea aerophila</name>
    <dbReference type="NCBI Taxonomy" id="1204385"/>
    <lineage>
        <taxon>Bacteria</taxon>
        <taxon>Bacillati</taxon>
        <taxon>Chloroflexota</taxon>
        <taxon>Caldilineae</taxon>
        <taxon>Caldilineales</taxon>
        <taxon>Caldilineaceae</taxon>
        <taxon>Litorilinea</taxon>
    </lineage>
</organism>
<evidence type="ECO:0000256" key="4">
    <source>
        <dbReference type="ARBA" id="ARBA00023136"/>
    </source>
</evidence>
<feature type="transmembrane region" description="Helical" evidence="5">
    <location>
        <begin position="21"/>
        <end position="49"/>
    </location>
</feature>
<evidence type="ECO:0000313" key="8">
    <source>
        <dbReference type="Proteomes" id="UP000317371"/>
    </source>
</evidence>
<dbReference type="EMBL" id="VIGC01000008">
    <property type="protein sequence ID" value="TQE96415.1"/>
    <property type="molecule type" value="Genomic_DNA"/>
</dbReference>
<dbReference type="InterPro" id="IPR002810">
    <property type="entry name" value="NfeD-like_C"/>
</dbReference>
<keyword evidence="3 5" id="KW-1133">Transmembrane helix</keyword>
<dbReference type="Pfam" id="PF01957">
    <property type="entry name" value="NfeD"/>
    <property type="match status" value="1"/>
</dbReference>
<dbReference type="InterPro" id="IPR052165">
    <property type="entry name" value="Membrane_assoc_protease"/>
</dbReference>
<proteinExistence type="predicted"/>
<reference evidence="7 8" key="1">
    <citation type="submission" date="2019-06" db="EMBL/GenBank/DDBJ databases">
        <title>Genome sequence of Litorilinea aerophila BAA-2444.</title>
        <authorList>
            <person name="Maclea K.S."/>
            <person name="Maurais E.G."/>
            <person name="Iannazzi L.C."/>
        </authorList>
    </citation>
    <scope>NUCLEOTIDE SEQUENCE [LARGE SCALE GENOMIC DNA]</scope>
    <source>
        <strain evidence="7 8">ATCC BAA-2444</strain>
    </source>
</reference>
<evidence type="ECO:0000256" key="1">
    <source>
        <dbReference type="ARBA" id="ARBA00004141"/>
    </source>
</evidence>
<gene>
    <name evidence="7" type="ORF">FKZ61_07965</name>
</gene>
<dbReference type="OrthoDB" id="37442at2"/>
<dbReference type="AlphaFoldDB" id="A0A540VI19"/>
<dbReference type="InParanoid" id="A0A540VI19"/>
<evidence type="ECO:0000256" key="2">
    <source>
        <dbReference type="ARBA" id="ARBA00022692"/>
    </source>
</evidence>
<dbReference type="PANTHER" id="PTHR33507">
    <property type="entry name" value="INNER MEMBRANE PROTEIN YBBJ"/>
    <property type="match status" value="1"/>
</dbReference>
<keyword evidence="4 5" id="KW-0472">Membrane</keyword>
<evidence type="ECO:0000256" key="5">
    <source>
        <dbReference type="SAM" id="Phobius"/>
    </source>
</evidence>
<dbReference type="Proteomes" id="UP000317371">
    <property type="component" value="Unassembled WGS sequence"/>
</dbReference>
<evidence type="ECO:0000256" key="3">
    <source>
        <dbReference type="ARBA" id="ARBA00022989"/>
    </source>
</evidence>
<feature type="transmembrane region" description="Helical" evidence="5">
    <location>
        <begin position="55"/>
        <end position="80"/>
    </location>
</feature>
<dbReference type="InterPro" id="IPR012340">
    <property type="entry name" value="NA-bd_OB-fold"/>
</dbReference>
<feature type="domain" description="NfeD-like C-terminal" evidence="6">
    <location>
        <begin position="99"/>
        <end position="158"/>
    </location>
</feature>
<name>A0A540VI19_9CHLR</name>
<dbReference type="GO" id="GO:0005886">
    <property type="term" value="C:plasma membrane"/>
    <property type="evidence" value="ECO:0007669"/>
    <property type="project" value="TreeGrafter"/>
</dbReference>
<comment type="caution">
    <text evidence="7">The sequence shown here is derived from an EMBL/GenBank/DDBJ whole genome shotgun (WGS) entry which is preliminary data.</text>
</comment>
<dbReference type="SUPFAM" id="SSF141322">
    <property type="entry name" value="NfeD domain-like"/>
    <property type="match status" value="1"/>
</dbReference>
<comment type="subcellular location">
    <subcellularLocation>
        <location evidence="1">Membrane</location>
        <topology evidence="1">Multi-pass membrane protein</topology>
    </subcellularLocation>
</comment>
<dbReference type="Gene3D" id="2.40.50.140">
    <property type="entry name" value="Nucleic acid-binding proteins"/>
    <property type="match status" value="1"/>
</dbReference>
<protein>
    <submittedName>
        <fullName evidence="7">NfeD family protein</fullName>
    </submittedName>
</protein>
<keyword evidence="8" id="KW-1185">Reference proteome</keyword>
<dbReference type="PANTHER" id="PTHR33507:SF3">
    <property type="entry name" value="INNER MEMBRANE PROTEIN YBBJ"/>
    <property type="match status" value="1"/>
</dbReference>
<evidence type="ECO:0000313" key="7">
    <source>
        <dbReference type="EMBL" id="TQE96415.1"/>
    </source>
</evidence>
<accession>A0A540VI19</accession>
<keyword evidence="2 5" id="KW-0812">Transmembrane</keyword>
<sequence length="162" mass="17289">MGHQHPAYHPARGRNSMQWIPWAWAVMALIFLVAEIFTAGFFLICFGIGAAAAAILAFLGVGLVGQLAGFVVVSTLAVILSRPFARRVSGEGHSSFGVDRVLGKTAVVTVAIDPIQARGRVRVDREEWLADSVDGTPIEVGARVEVLGVDGTRLKVRRLADG</sequence>